<dbReference type="InterPro" id="IPR006616">
    <property type="entry name" value="DM9_repeat"/>
</dbReference>
<dbReference type="Proteomes" id="UP000494165">
    <property type="component" value="Unassembled WGS sequence"/>
</dbReference>
<name>A0A8S1DVY2_9INSE</name>
<evidence type="ECO:0000313" key="1">
    <source>
        <dbReference type="EMBL" id="CAB3384289.1"/>
    </source>
</evidence>
<sequence>MPFFGYDDYWHDFTSGKRKIFETGEKYEKDLEHMIWTKVDFQYQRKPEATNVVSKTKDGEIYLARLKYNGQLLPGYMRNGIAYFAYEGQVIKRCKGHELLYDGLVQWYVPNRLDEKRAVVIGHDEDKNPLFFGSFIVNGIELYGEVRQGVCNIVAVTGEGDEIILSEPERYGILGLKRTFPG</sequence>
<dbReference type="AlphaFoldDB" id="A0A8S1DVY2"/>
<protein>
    <submittedName>
        <fullName evidence="1">Uncharacterized protein</fullName>
    </submittedName>
</protein>
<accession>A0A8S1DVY2</accession>
<organism evidence="1 2">
    <name type="scientific">Cloeon dipterum</name>
    <dbReference type="NCBI Taxonomy" id="197152"/>
    <lineage>
        <taxon>Eukaryota</taxon>
        <taxon>Metazoa</taxon>
        <taxon>Ecdysozoa</taxon>
        <taxon>Arthropoda</taxon>
        <taxon>Hexapoda</taxon>
        <taxon>Insecta</taxon>
        <taxon>Pterygota</taxon>
        <taxon>Palaeoptera</taxon>
        <taxon>Ephemeroptera</taxon>
        <taxon>Pisciforma</taxon>
        <taxon>Baetidae</taxon>
        <taxon>Cloeon</taxon>
    </lineage>
</organism>
<dbReference type="EMBL" id="CADEPI010000344">
    <property type="protein sequence ID" value="CAB3384289.1"/>
    <property type="molecule type" value="Genomic_DNA"/>
</dbReference>
<reference evidence="1 2" key="1">
    <citation type="submission" date="2020-04" db="EMBL/GenBank/DDBJ databases">
        <authorList>
            <person name="Alioto T."/>
            <person name="Alioto T."/>
            <person name="Gomez Garrido J."/>
        </authorList>
    </citation>
    <scope>NUCLEOTIDE SEQUENCE [LARGE SCALE GENOMIC DNA]</scope>
</reference>
<keyword evidence="2" id="KW-1185">Reference proteome</keyword>
<comment type="caution">
    <text evidence="1">The sequence shown here is derived from an EMBL/GenBank/DDBJ whole genome shotgun (WGS) entry which is preliminary data.</text>
</comment>
<dbReference type="OrthoDB" id="1925699at2759"/>
<evidence type="ECO:0000313" key="2">
    <source>
        <dbReference type="Proteomes" id="UP000494165"/>
    </source>
</evidence>
<dbReference type="Pfam" id="PF11901">
    <property type="entry name" value="DM9"/>
    <property type="match status" value="1"/>
</dbReference>
<proteinExistence type="predicted"/>
<gene>
    <name evidence="1" type="ORF">CLODIP_2_CD12015</name>
</gene>